<dbReference type="SUPFAM" id="SSF46689">
    <property type="entry name" value="Homeodomain-like"/>
    <property type="match status" value="1"/>
</dbReference>
<keyword evidence="4" id="KW-1185">Reference proteome</keyword>
<dbReference type="InterPro" id="IPR009057">
    <property type="entry name" value="Homeodomain-like_sf"/>
</dbReference>
<dbReference type="Pfam" id="PF06527">
    <property type="entry name" value="TniQ"/>
    <property type="match status" value="1"/>
</dbReference>
<feature type="domain" description="TniQ" evidence="1">
    <location>
        <begin position="3"/>
        <end position="151"/>
    </location>
</feature>
<evidence type="ECO:0000259" key="2">
    <source>
        <dbReference type="Pfam" id="PF15978"/>
    </source>
</evidence>
<dbReference type="InterPro" id="IPR009492">
    <property type="entry name" value="TniQ"/>
</dbReference>
<gene>
    <name evidence="3" type="ORF">NX720_18840</name>
</gene>
<accession>A0ABY6GQT6</accession>
<proteinExistence type="predicted"/>
<dbReference type="Pfam" id="PF15978">
    <property type="entry name" value="TnsD"/>
    <property type="match status" value="2"/>
</dbReference>
<dbReference type="RefSeq" id="WP_262596675.1">
    <property type="nucleotide sequence ID" value="NZ_CP103300.1"/>
</dbReference>
<dbReference type="EMBL" id="CP103300">
    <property type="protein sequence ID" value="UYM14927.1"/>
    <property type="molecule type" value="Genomic_DNA"/>
</dbReference>
<feature type="domain" description="Transposon Tn7 transposition protein TnsD C-terminal" evidence="2">
    <location>
        <begin position="302"/>
        <end position="521"/>
    </location>
</feature>
<evidence type="ECO:0000313" key="3">
    <source>
        <dbReference type="EMBL" id="UYM14927.1"/>
    </source>
</evidence>
<organism evidence="3 4">
    <name type="scientific">Endozoicomonas euniceicola</name>
    <dbReference type="NCBI Taxonomy" id="1234143"/>
    <lineage>
        <taxon>Bacteria</taxon>
        <taxon>Pseudomonadati</taxon>
        <taxon>Pseudomonadota</taxon>
        <taxon>Gammaproteobacteria</taxon>
        <taxon>Oceanospirillales</taxon>
        <taxon>Endozoicomonadaceae</taxon>
        <taxon>Endozoicomonas</taxon>
    </lineage>
</organism>
<dbReference type="Proteomes" id="UP001163255">
    <property type="component" value="Chromosome"/>
</dbReference>
<evidence type="ECO:0000259" key="1">
    <source>
        <dbReference type="Pfam" id="PF06527"/>
    </source>
</evidence>
<dbReference type="Gene3D" id="1.10.10.60">
    <property type="entry name" value="Homeodomain-like"/>
    <property type="match status" value="1"/>
</dbReference>
<evidence type="ECO:0000313" key="4">
    <source>
        <dbReference type="Proteomes" id="UP001163255"/>
    </source>
</evidence>
<name>A0ABY6GQT6_9GAMM</name>
<protein>
    <submittedName>
        <fullName evidence="3">TnsD family transposase</fullName>
    </submittedName>
</protein>
<feature type="domain" description="Transposon Tn7 transposition protein TnsD C-terminal" evidence="2">
    <location>
        <begin position="183"/>
        <end position="281"/>
    </location>
</feature>
<sequence>MDIFPNETIPSFMARTQLLAIHKRADSFYQSVLDCSYTQTCGVATYRLKKLSQLLRMDLDKIITEHTAYPYFAHYMPEKHARSLREAISGDKPKVLEIETGSVNSRLSIPGYHSFCPLCAEHDIETHGVAYWHQIHALPGVSACHIHKCKLIRTEIRPKILAIPNVNHAEAHEASDKEVLFAQLSAQLCQNFTGANQSTTERVKHYKQQLESTGYISTAGYIRRQELLSNIRSFWSDLLNQTDFANVRASGTEHNFVRDALRPSHRTHPVKHILLSGFLNHCDHRIARLHSVDAKPQKQQTGDNNHKLVIKLLRDGVSLTKAARESGISYYTVRKLAKLHGIQHRARPKKITPEQERQVLELLKTGLSMKKAGERVGLPESTVDNLLLSHPEIRAARRRLKKTRHTEQLDQLRDKALSLIQNNPDMTRKSLTDSFPEVFIWLRNRDKEWLYKHLPKALTPSQAQSHRYKHQHDLWKNRQRKAIKGLRRLVLCMMTSPPENQRLSVSYILQALKVRNPQTHIRKTMPAFWRQLTRFAETHEDFQLRKLHVLYKAEPTLFSIYSARRLLKMASSFPPVSGSVLEQAQALQKRDFNYQRPTEQQWLLLRDTRIHSVRKRCSQPYRRNRSFKDVYQNPP</sequence>
<dbReference type="InterPro" id="IPR032750">
    <property type="entry name" value="TnsD_C"/>
</dbReference>
<reference evidence="3" key="1">
    <citation type="submission" date="2022-10" db="EMBL/GenBank/DDBJ databases">
        <title>Completed Genome Sequence of two octocoral isolated bacterium, Endozoicomonas euniceicola EF212T and Endozoicomonas gorgoniicola PS125T.</title>
        <authorList>
            <person name="Chiou Y.-J."/>
            <person name="Chen Y.-H."/>
        </authorList>
    </citation>
    <scope>NUCLEOTIDE SEQUENCE</scope>
    <source>
        <strain evidence="3">EF212</strain>
    </source>
</reference>